<dbReference type="AlphaFoldDB" id="A0A7R9ECZ7"/>
<dbReference type="InterPro" id="IPR017853">
    <property type="entry name" value="GH"/>
</dbReference>
<name>A0A7R9ECZ7_9NEOP</name>
<dbReference type="InterPro" id="IPR006047">
    <property type="entry name" value="GH13_cat_dom"/>
</dbReference>
<protein>
    <recommendedName>
        <fullName evidence="1">Glycosyl hydrolase family 13 catalytic domain-containing protein</fullName>
    </recommendedName>
</protein>
<dbReference type="Gene3D" id="3.20.20.80">
    <property type="entry name" value="Glycosidases"/>
    <property type="match status" value="2"/>
</dbReference>
<feature type="domain" description="Glycosyl hydrolase family 13 catalytic" evidence="1">
    <location>
        <begin position="397"/>
        <end position="743"/>
    </location>
</feature>
<evidence type="ECO:0000313" key="2">
    <source>
        <dbReference type="EMBL" id="CAD7431748.1"/>
    </source>
</evidence>
<dbReference type="Pfam" id="PF00128">
    <property type="entry name" value="Alpha-amylase"/>
    <property type="match status" value="1"/>
</dbReference>
<dbReference type="GO" id="GO:0005975">
    <property type="term" value="P:carbohydrate metabolic process"/>
    <property type="evidence" value="ECO:0007669"/>
    <property type="project" value="InterPro"/>
</dbReference>
<dbReference type="SMART" id="SM00642">
    <property type="entry name" value="Aamy"/>
    <property type="match status" value="1"/>
</dbReference>
<dbReference type="PANTHER" id="PTHR10357">
    <property type="entry name" value="ALPHA-AMYLASE FAMILY MEMBER"/>
    <property type="match status" value="1"/>
</dbReference>
<dbReference type="PANTHER" id="PTHR10357:SF225">
    <property type="entry name" value="MALTASE 1-LIKE PROTEIN"/>
    <property type="match status" value="1"/>
</dbReference>
<reference evidence="2" key="1">
    <citation type="submission" date="2020-11" db="EMBL/GenBank/DDBJ databases">
        <authorList>
            <person name="Tran Van P."/>
        </authorList>
    </citation>
    <scope>NUCLEOTIDE SEQUENCE</scope>
</reference>
<sequence length="884" mass="98897">MMADDESSPLMESCNREGSRVRVSQYMVTHQRELLVGIRNRMWYRLRIVFQYLKISRVRGTTLSPRRLFGVWRGSLNIVRLVHHLQVVKCGAPSPGRVTVQAPPPPSPPPPSNRSPLALGIVLATFKLNQNPNERDVESNTNRCCSSWLAISQTTSLSMNVSESGMMSLTLPRVGIDPNCPSPVNEFIADEEEASICPLLTPSPPTSFDHPLSLINPSPGMAYEQEISPSSTDNMEIPTRSALNGNDMVGYSVLNQDILDHANNKGSVPTLNATSSVHSVMESSSSSSSVLQEPTVCAQLLSSHHYHHLTKASNIDPFTCQESGGKPPLSGLQLAVTKSTSDFCFLSWNWPVIRKFSFWGVVSLLMACVCVVVALIAQLPSQCNPPHSWWQGTLFYEIFPASFQDSSNFDGIGDLRGLLSRVQYLDSLGVQAVRLNPIFPSTQYPESYDTPTSLTGINPHLGTEQDFTAFVEAIHKHNMSFVLDLPIHPYFKQLLTAAEKDKQKEAQNKIVIASKKIHLTRKNGSDQDNFTENLINSLIIPPLIEITRAQDKMEDTISNTLRYWLRRGVDGFYIKGLEYFTDDPDFASQIRNWKKIVNSFSAGLDDERILMCSVSVLDTVNESGDSNKLRAVLNNIDLIDIHLDLFGNGTESVKKQVDKVLQGILYSKPGYPWVHWNFGSVDTQRLSTHLISPNGSLGAILFHMMLPGTPSIFYGDEVGLKDIQDSQGERKDISHLHQLAPMHWIRSDRAFGFTPMEFHPWLPFSDSWSYIEAGKQSALKDIARLREVTPPIYMNGVYKDGENLPNCEIRTLHPDIIVMERMYPRRNSYVVVSNFGSETQVRDLSSLYYGGEVVADLRGRVGQYVTFQKLLLYPGESIVVKLDK</sequence>
<dbReference type="SUPFAM" id="SSF51445">
    <property type="entry name" value="(Trans)glycosidases"/>
    <property type="match status" value="1"/>
</dbReference>
<organism evidence="2">
    <name type="scientific">Timema monikensis</name>
    <dbReference type="NCBI Taxonomy" id="170555"/>
    <lineage>
        <taxon>Eukaryota</taxon>
        <taxon>Metazoa</taxon>
        <taxon>Ecdysozoa</taxon>
        <taxon>Arthropoda</taxon>
        <taxon>Hexapoda</taxon>
        <taxon>Insecta</taxon>
        <taxon>Pterygota</taxon>
        <taxon>Neoptera</taxon>
        <taxon>Polyneoptera</taxon>
        <taxon>Phasmatodea</taxon>
        <taxon>Timematodea</taxon>
        <taxon>Timematoidea</taxon>
        <taxon>Timematidae</taxon>
        <taxon>Timema</taxon>
    </lineage>
</organism>
<accession>A0A7R9ECZ7</accession>
<gene>
    <name evidence="2" type="ORF">TMSB3V08_LOCUS8470</name>
</gene>
<proteinExistence type="predicted"/>
<evidence type="ECO:0000259" key="1">
    <source>
        <dbReference type="SMART" id="SM00642"/>
    </source>
</evidence>
<dbReference type="EMBL" id="OB795143">
    <property type="protein sequence ID" value="CAD7431748.1"/>
    <property type="molecule type" value="Genomic_DNA"/>
</dbReference>